<proteinExistence type="predicted"/>
<comment type="subcellular location">
    <subcellularLocation>
        <location evidence="1">Cell inner membrane</location>
        <topology evidence="1">Multi-pass membrane protein</topology>
    </subcellularLocation>
</comment>
<dbReference type="InterPro" id="IPR036259">
    <property type="entry name" value="MFS_trans_sf"/>
</dbReference>
<keyword evidence="9" id="KW-1185">Reference proteome</keyword>
<sequence>MAIAIFVSAAEIDICVPSFPDIKNLFNLSAFSVEMILSVNLIFHCIAAIFVGNLADKYGKRKIMNFGFLIFALGTLLCILSKNYPTLIIGRIIQGIGSSAPMVLAPLFIMDLYTNKQKQEKMMNILNGICTIAICTAPTIGSYATLVWNWQANFTILLAFTFVALFFNLFLPKSTINTQTSKVNFAEYKIIFSSKLPMMYILSCTIAIGLYYTFVGMAPIIYINALNVDLKHYGFYQGALTLAFGIFSIISPLITNILGKKTAFLASISLIFSFLASYAYIIINNVQNPLFITLSTLLLSIGAVIPVNILYIGSLSSIPNMQGRISAVLTVLKWVFSSIGIQIASYFYASNFISTGITMFVMEIISLSIGFYIFKLDKNFRQSLLASKSKN</sequence>
<dbReference type="PANTHER" id="PTHR43124">
    <property type="entry name" value="PURINE EFFLUX PUMP PBUE"/>
    <property type="match status" value="1"/>
</dbReference>
<feature type="transmembrane region" description="Helical" evidence="6">
    <location>
        <begin position="199"/>
        <end position="223"/>
    </location>
</feature>
<dbReference type="PANTHER" id="PTHR43124:SF3">
    <property type="entry name" value="CHLORAMPHENICOL EFFLUX PUMP RV0191"/>
    <property type="match status" value="1"/>
</dbReference>
<keyword evidence="4 6" id="KW-1133">Transmembrane helix</keyword>
<evidence type="ECO:0000256" key="3">
    <source>
        <dbReference type="ARBA" id="ARBA00022692"/>
    </source>
</evidence>
<keyword evidence="3 6" id="KW-0812">Transmembrane</keyword>
<name>A0A5B8XEC2_9RICK</name>
<dbReference type="Pfam" id="PF07690">
    <property type="entry name" value="MFS_1"/>
    <property type="match status" value="1"/>
</dbReference>
<dbReference type="SUPFAM" id="SSF103473">
    <property type="entry name" value="MFS general substrate transporter"/>
    <property type="match status" value="1"/>
</dbReference>
<dbReference type="InterPro" id="IPR011701">
    <property type="entry name" value="MFS"/>
</dbReference>
<dbReference type="GO" id="GO:0022857">
    <property type="term" value="F:transmembrane transporter activity"/>
    <property type="evidence" value="ECO:0007669"/>
    <property type="project" value="InterPro"/>
</dbReference>
<evidence type="ECO:0000259" key="7">
    <source>
        <dbReference type="PROSITE" id="PS50850"/>
    </source>
</evidence>
<dbReference type="AlphaFoldDB" id="A0A5B8XEC2"/>
<dbReference type="EMBL" id="CP029077">
    <property type="protein sequence ID" value="QED23662.1"/>
    <property type="molecule type" value="Genomic_DNA"/>
</dbReference>
<dbReference type="RefSeq" id="WP_222912622.1">
    <property type="nucleotide sequence ID" value="NZ_CP029077.1"/>
</dbReference>
<accession>A0A5B8XEC2</accession>
<gene>
    <name evidence="8" type="ORF">Deia_00875</name>
</gene>
<dbReference type="GO" id="GO:0005886">
    <property type="term" value="C:plasma membrane"/>
    <property type="evidence" value="ECO:0007669"/>
    <property type="project" value="UniProtKB-SubCell"/>
</dbReference>
<feature type="transmembrane region" description="Helical" evidence="6">
    <location>
        <begin position="325"/>
        <end position="347"/>
    </location>
</feature>
<evidence type="ECO:0000256" key="1">
    <source>
        <dbReference type="ARBA" id="ARBA00004429"/>
    </source>
</evidence>
<feature type="transmembrane region" description="Helical" evidence="6">
    <location>
        <begin position="150"/>
        <end position="171"/>
    </location>
</feature>
<dbReference type="Gene3D" id="1.20.1720.10">
    <property type="entry name" value="Multidrug resistance protein D"/>
    <property type="match status" value="1"/>
</dbReference>
<feature type="transmembrane region" description="Helical" evidence="6">
    <location>
        <begin position="262"/>
        <end position="283"/>
    </location>
</feature>
<feature type="domain" description="Major facilitator superfamily (MFS) profile" evidence="7">
    <location>
        <begin position="1"/>
        <end position="378"/>
    </location>
</feature>
<feature type="transmembrane region" description="Helical" evidence="6">
    <location>
        <begin position="289"/>
        <end position="313"/>
    </location>
</feature>
<protein>
    <submittedName>
        <fullName evidence="8">MFS transporter</fullName>
    </submittedName>
</protein>
<dbReference type="PROSITE" id="PS50850">
    <property type="entry name" value="MFS"/>
    <property type="match status" value="1"/>
</dbReference>
<evidence type="ECO:0000256" key="4">
    <source>
        <dbReference type="ARBA" id="ARBA00022989"/>
    </source>
</evidence>
<organism evidence="8 9">
    <name type="scientific">Candidatus Deianiraea vastatrix</name>
    <dbReference type="NCBI Taxonomy" id="2163644"/>
    <lineage>
        <taxon>Bacteria</taxon>
        <taxon>Pseudomonadati</taxon>
        <taxon>Pseudomonadota</taxon>
        <taxon>Alphaproteobacteria</taxon>
        <taxon>Rickettsiales</taxon>
        <taxon>Candidatus Deianiraeaceae</taxon>
        <taxon>Candidatus Deianiraea</taxon>
    </lineage>
</organism>
<dbReference type="InterPro" id="IPR050189">
    <property type="entry name" value="MFS_Efflux_Transporters"/>
</dbReference>
<feature type="transmembrane region" description="Helical" evidence="6">
    <location>
        <begin position="63"/>
        <end position="82"/>
    </location>
</feature>
<feature type="transmembrane region" description="Helical" evidence="6">
    <location>
        <begin position="235"/>
        <end position="255"/>
    </location>
</feature>
<reference evidence="8 9" key="1">
    <citation type="journal article" date="2019" name="ISME J.">
        <title>Deianiraea, an extracellular bacterium associated with the ciliate Paramecium, suggests an alternative scenario for the evolution of Rickettsiales.</title>
        <authorList>
            <person name="Castelli M."/>
            <person name="Sabaneyeva E."/>
            <person name="Lanzoni O."/>
            <person name="Lebedeva N."/>
            <person name="Floriano A.M."/>
            <person name="Gaiarsa S."/>
            <person name="Benken K."/>
            <person name="Modeo L."/>
            <person name="Bandi C."/>
            <person name="Potekhin A."/>
            <person name="Sassera D."/>
            <person name="Petroni G."/>
        </authorList>
    </citation>
    <scope>NUCLEOTIDE SEQUENCE [LARGE SCALE GENOMIC DNA]</scope>
    <source>
        <strain evidence="8">CyL4-1</strain>
    </source>
</reference>
<evidence type="ECO:0000313" key="8">
    <source>
        <dbReference type="EMBL" id="QED23662.1"/>
    </source>
</evidence>
<feature type="transmembrane region" description="Helical" evidence="6">
    <location>
        <begin position="125"/>
        <end position="144"/>
    </location>
</feature>
<feature type="transmembrane region" description="Helical" evidence="6">
    <location>
        <begin position="353"/>
        <end position="374"/>
    </location>
</feature>
<feature type="transmembrane region" description="Helical" evidence="6">
    <location>
        <begin position="28"/>
        <end position="51"/>
    </location>
</feature>
<evidence type="ECO:0000256" key="5">
    <source>
        <dbReference type="ARBA" id="ARBA00023136"/>
    </source>
</evidence>
<keyword evidence="2" id="KW-1003">Cell membrane</keyword>
<feature type="transmembrane region" description="Helical" evidence="6">
    <location>
        <begin position="88"/>
        <end position="113"/>
    </location>
</feature>
<keyword evidence="5 6" id="KW-0472">Membrane</keyword>
<evidence type="ECO:0000256" key="2">
    <source>
        <dbReference type="ARBA" id="ARBA00022475"/>
    </source>
</evidence>
<dbReference type="Proteomes" id="UP000321934">
    <property type="component" value="Chromosome"/>
</dbReference>
<dbReference type="InterPro" id="IPR020846">
    <property type="entry name" value="MFS_dom"/>
</dbReference>
<evidence type="ECO:0000313" key="9">
    <source>
        <dbReference type="Proteomes" id="UP000321934"/>
    </source>
</evidence>
<evidence type="ECO:0000256" key="6">
    <source>
        <dbReference type="SAM" id="Phobius"/>
    </source>
</evidence>